<feature type="transmembrane region" description="Helical" evidence="20">
    <location>
        <begin position="182"/>
        <end position="203"/>
    </location>
</feature>
<comment type="subunit">
    <text evidence="3">The main subunits of complex b-c1 are: cytochrome b, cytochrome c1 and the Rieske protein.</text>
</comment>
<evidence type="ECO:0000256" key="10">
    <source>
        <dbReference type="ARBA" id="ARBA00022792"/>
    </source>
</evidence>
<keyword evidence="5 20" id="KW-0813">Transport</keyword>
<evidence type="ECO:0000256" key="5">
    <source>
        <dbReference type="ARBA" id="ARBA00022448"/>
    </source>
</evidence>
<keyword evidence="11 20" id="KW-0249">Electron transport</keyword>
<keyword evidence="15 20" id="KW-0496">Mitochondrion</keyword>
<evidence type="ECO:0000256" key="14">
    <source>
        <dbReference type="ARBA" id="ARBA00023075"/>
    </source>
</evidence>
<dbReference type="InterPro" id="IPR036150">
    <property type="entry name" value="Cyt_b/b6_C_sf"/>
</dbReference>
<evidence type="ECO:0000256" key="9">
    <source>
        <dbReference type="ARBA" id="ARBA00022723"/>
    </source>
</evidence>
<feature type="transmembrane region" description="Helical" evidence="20">
    <location>
        <begin position="143"/>
        <end position="170"/>
    </location>
</feature>
<sequence length="383" mass="44412">MMNKFLPFRKTHPLLKIMNNLLIDLPTPSNISAWWNFGSLLALCLIVQIVTGLFLTMYYYANIELAFYSVNYICRNVNYGWLIRTLHANGASFFFICIYIHIGRGIYYESFNFFYTWMVGIIILFLLMMTAFMGYVLPWGQMSFWGATVITNLLSAIPYLGTTLLNWIWGGFAVDNATLTRFYTFHFLMPFVILAMTMIHLMFLHQTGSNNPLGINSNLDKIPFHPYFTFKDLIGFIIILFILIMLTLTNPYMLGDPDNFIPANPLVTPVHIQPEWYFLFAYAILRSIPNKLGGVIALLMSILILAILPFTFNKKMQSLQFYPINQVIFWLMVTTVILLTWIGARPVEIPFILTGQILTVIYFSYYIINPIVSKMWDNMIFNN</sequence>
<dbReference type="CDD" id="cd00290">
    <property type="entry name" value="cytochrome_b_C"/>
    <property type="match status" value="1"/>
</dbReference>
<evidence type="ECO:0000256" key="2">
    <source>
        <dbReference type="ARBA" id="ARBA00004448"/>
    </source>
</evidence>
<dbReference type="Pfam" id="PF00032">
    <property type="entry name" value="Cytochrom_B_C"/>
    <property type="match status" value="1"/>
</dbReference>
<dbReference type="Pfam" id="PF00033">
    <property type="entry name" value="Cytochrome_B"/>
    <property type="match status" value="1"/>
</dbReference>
<keyword evidence="16 20" id="KW-0472">Membrane</keyword>
<evidence type="ECO:0000256" key="8">
    <source>
        <dbReference type="ARBA" id="ARBA00022692"/>
    </source>
</evidence>
<keyword evidence="6 19" id="KW-0349">Heme</keyword>
<name>A0A7M1IAW8_9NEOP</name>
<dbReference type="GO" id="GO:0005743">
    <property type="term" value="C:mitochondrial inner membrane"/>
    <property type="evidence" value="ECO:0007669"/>
    <property type="project" value="UniProtKB-SubCell"/>
</dbReference>
<dbReference type="RefSeq" id="YP_010025769.1">
    <property type="nucleotide sequence ID" value="NC_053734.1"/>
</dbReference>
<geneLocation type="mitochondrion" evidence="23"/>
<feature type="transmembrane region" description="Helical" evidence="20">
    <location>
        <begin position="114"/>
        <end position="137"/>
    </location>
</feature>
<evidence type="ECO:0000256" key="20">
    <source>
        <dbReference type="RuleBase" id="RU362117"/>
    </source>
</evidence>
<dbReference type="PIRSF" id="PIRSF038885">
    <property type="entry name" value="COB"/>
    <property type="match status" value="1"/>
</dbReference>
<gene>
    <name evidence="23" type="primary">CYTB</name>
</gene>
<evidence type="ECO:0000259" key="21">
    <source>
        <dbReference type="PROSITE" id="PS51002"/>
    </source>
</evidence>
<keyword evidence="13 19" id="KW-0408">Iron</keyword>
<evidence type="ECO:0000256" key="15">
    <source>
        <dbReference type="ARBA" id="ARBA00023128"/>
    </source>
</evidence>
<evidence type="ECO:0000256" key="11">
    <source>
        <dbReference type="ARBA" id="ARBA00022982"/>
    </source>
</evidence>
<dbReference type="InterPro" id="IPR005798">
    <property type="entry name" value="Cyt_b/b6_C"/>
</dbReference>
<dbReference type="InterPro" id="IPR030689">
    <property type="entry name" value="Cytochrome_b"/>
</dbReference>
<feature type="transmembrane region" description="Helical" evidence="20">
    <location>
        <begin position="291"/>
        <end position="312"/>
    </location>
</feature>
<feature type="binding site" description="axial binding residue" evidence="19">
    <location>
        <position position="186"/>
    </location>
    <ligand>
        <name>heme b</name>
        <dbReference type="ChEBI" id="CHEBI:60344"/>
        <label>b562</label>
    </ligand>
    <ligandPart>
        <name>Fe</name>
        <dbReference type="ChEBI" id="CHEBI:18248"/>
    </ligandPart>
</feature>
<accession>A0A7M1IAW8</accession>
<evidence type="ECO:0000313" key="23">
    <source>
        <dbReference type="EMBL" id="QOQ36419.1"/>
    </source>
</evidence>
<evidence type="ECO:0000256" key="12">
    <source>
        <dbReference type="ARBA" id="ARBA00022989"/>
    </source>
</evidence>
<organism evidence="23">
    <name type="scientific">Appias albina</name>
    <name type="common">white albatross butterfly</name>
    <dbReference type="NCBI Taxonomy" id="378387"/>
    <lineage>
        <taxon>Eukaryota</taxon>
        <taxon>Metazoa</taxon>
        <taxon>Ecdysozoa</taxon>
        <taxon>Arthropoda</taxon>
        <taxon>Hexapoda</taxon>
        <taxon>Insecta</taxon>
        <taxon>Pterygota</taxon>
        <taxon>Neoptera</taxon>
        <taxon>Endopterygota</taxon>
        <taxon>Lepidoptera</taxon>
        <taxon>Glossata</taxon>
        <taxon>Ditrysia</taxon>
        <taxon>Papilionoidea</taxon>
        <taxon>Pieridae</taxon>
        <taxon>Pierinae</taxon>
        <taxon>Appias</taxon>
    </lineage>
</organism>
<dbReference type="SUPFAM" id="SSF81342">
    <property type="entry name" value="Transmembrane di-heme cytochromes"/>
    <property type="match status" value="1"/>
</dbReference>
<protein>
    <recommendedName>
        <fullName evidence="4 20">Cytochrome b</fullName>
    </recommendedName>
</protein>
<keyword evidence="8 20" id="KW-0812">Transmembrane</keyword>
<evidence type="ECO:0000259" key="22">
    <source>
        <dbReference type="PROSITE" id="PS51003"/>
    </source>
</evidence>
<feature type="binding site" evidence="18">
    <location>
        <position position="205"/>
    </location>
    <ligand>
        <name>a ubiquinone</name>
        <dbReference type="ChEBI" id="CHEBI:16389"/>
    </ligand>
</feature>
<comment type="subcellular location">
    <subcellularLocation>
        <location evidence="2">Mitochondrion inner membrane</location>
        <topology evidence="2">Multi-pass membrane protein</topology>
    </subcellularLocation>
</comment>
<dbReference type="GeneID" id="63366518"/>
<reference evidence="23" key="1">
    <citation type="journal article" date="2020" name="Mitochondrial DNA Part B Resour">
        <title>The complete mitochondrial genome of Appias albina (Lepidoptera: Pieridae) and phylogenetic analysis.</title>
        <authorList>
            <person name="Li X.-D."/>
            <person name="Zhang W."/>
            <person name="Rong W.-T."/>
            <person name="Wang Y.-F."/>
            <person name="Li R."/>
        </authorList>
    </citation>
    <scope>NUCLEOTIDE SEQUENCE</scope>
</reference>
<feature type="binding site" description="axial binding residue" evidence="19">
    <location>
        <position position="101"/>
    </location>
    <ligand>
        <name>heme b</name>
        <dbReference type="ChEBI" id="CHEBI:60344"/>
        <label>b566</label>
    </ligand>
    <ligandPart>
        <name>Fe</name>
        <dbReference type="ChEBI" id="CHEBI:18248"/>
    </ligandPart>
</feature>
<dbReference type="CTD" id="4519"/>
<dbReference type="GO" id="GO:0046872">
    <property type="term" value="F:metal ion binding"/>
    <property type="evidence" value="ECO:0007669"/>
    <property type="project" value="UniProtKB-UniRule"/>
</dbReference>
<evidence type="ECO:0000256" key="16">
    <source>
        <dbReference type="ARBA" id="ARBA00023136"/>
    </source>
</evidence>
<feature type="transmembrane region" description="Helical" evidence="20">
    <location>
        <begin position="324"/>
        <end position="343"/>
    </location>
</feature>
<keyword evidence="12 20" id="KW-1133">Transmembrane helix</keyword>
<dbReference type="EMBL" id="MN643595">
    <property type="protein sequence ID" value="QOQ36419.1"/>
    <property type="molecule type" value="Genomic_DNA"/>
</dbReference>
<evidence type="ECO:0000256" key="1">
    <source>
        <dbReference type="ARBA" id="ARBA00002566"/>
    </source>
</evidence>
<dbReference type="PANTHER" id="PTHR19271">
    <property type="entry name" value="CYTOCHROME B"/>
    <property type="match status" value="1"/>
</dbReference>
<feature type="binding site" description="axial binding residue" evidence="19">
    <location>
        <position position="200"/>
    </location>
    <ligand>
        <name>heme b</name>
        <dbReference type="ChEBI" id="CHEBI:60344"/>
        <label>b566</label>
    </ligand>
    <ligandPart>
        <name>Fe</name>
        <dbReference type="ChEBI" id="CHEBI:18248"/>
    </ligandPart>
</feature>
<evidence type="ECO:0000256" key="19">
    <source>
        <dbReference type="PIRSR" id="PIRSR038885-2"/>
    </source>
</evidence>
<dbReference type="CDD" id="cd00284">
    <property type="entry name" value="Cytochrome_b_N"/>
    <property type="match status" value="1"/>
</dbReference>
<feature type="transmembrane region" description="Helical" evidence="20">
    <location>
        <begin position="40"/>
        <end position="61"/>
    </location>
</feature>
<dbReference type="GO" id="GO:0045275">
    <property type="term" value="C:respiratory chain complex III"/>
    <property type="evidence" value="ECO:0007669"/>
    <property type="project" value="InterPro"/>
</dbReference>
<evidence type="ECO:0000256" key="6">
    <source>
        <dbReference type="ARBA" id="ARBA00022617"/>
    </source>
</evidence>
<dbReference type="PROSITE" id="PS51002">
    <property type="entry name" value="CYTB_NTER"/>
    <property type="match status" value="1"/>
</dbReference>
<evidence type="ECO:0000256" key="17">
    <source>
        <dbReference type="ARBA" id="ARBA00061233"/>
    </source>
</evidence>
<dbReference type="InterPro" id="IPR048259">
    <property type="entry name" value="Cytochrome_b_N_euk/bac"/>
</dbReference>
<dbReference type="PROSITE" id="PS51003">
    <property type="entry name" value="CYTB_CTER"/>
    <property type="match status" value="1"/>
</dbReference>
<evidence type="ECO:0000256" key="18">
    <source>
        <dbReference type="PIRSR" id="PIRSR038885-1"/>
    </source>
</evidence>
<dbReference type="SUPFAM" id="SSF81648">
    <property type="entry name" value="a domain/subunit of cytochrome bc1 complex (Ubiquinol-cytochrome c reductase)"/>
    <property type="match status" value="1"/>
</dbReference>
<keyword evidence="9 19" id="KW-0479">Metal-binding</keyword>
<keyword evidence="10" id="KW-0999">Mitochondrion inner membrane</keyword>
<dbReference type="GO" id="GO:0006122">
    <property type="term" value="P:mitochondrial electron transport, ubiquinol to cytochrome c"/>
    <property type="evidence" value="ECO:0007669"/>
    <property type="project" value="TreeGrafter"/>
</dbReference>
<dbReference type="PANTHER" id="PTHR19271:SF16">
    <property type="entry name" value="CYTOCHROME B"/>
    <property type="match status" value="1"/>
</dbReference>
<evidence type="ECO:0000256" key="4">
    <source>
        <dbReference type="ARBA" id="ARBA00013531"/>
    </source>
</evidence>
<evidence type="ECO:0000256" key="13">
    <source>
        <dbReference type="ARBA" id="ARBA00023004"/>
    </source>
</evidence>
<evidence type="ECO:0000256" key="7">
    <source>
        <dbReference type="ARBA" id="ARBA00022660"/>
    </source>
</evidence>
<feature type="transmembrane region" description="Helical" evidence="20">
    <location>
        <begin position="233"/>
        <end position="254"/>
    </location>
</feature>
<feature type="transmembrane region" description="Helical" evidence="20">
    <location>
        <begin position="81"/>
        <end position="102"/>
    </location>
</feature>
<dbReference type="GO" id="GO:0008121">
    <property type="term" value="F:quinol-cytochrome-c reductase activity"/>
    <property type="evidence" value="ECO:0007669"/>
    <property type="project" value="InterPro"/>
</dbReference>
<feature type="domain" description="Cytochrome b/b6 N-terminal region profile" evidence="21">
    <location>
        <begin position="5"/>
        <end position="213"/>
    </location>
</feature>
<comment type="function">
    <text evidence="1 20">Component of the ubiquinol-cytochrome c reductase complex (complex III or cytochrome b-c1 complex) that is part of the mitochondrial respiratory chain. The b-c1 complex mediates electron transfer from ubiquinol to cytochrome c. Contributes to the generation of a proton gradient across the mitochondrial membrane that is then used for ATP synthesis.</text>
</comment>
<comment type="cofactor">
    <cofactor evidence="20">
        <name>heme b</name>
        <dbReference type="ChEBI" id="CHEBI:60344"/>
    </cofactor>
    <text evidence="20">Binds 2 heme groups non-covalently.</text>
</comment>
<dbReference type="FunFam" id="1.20.810.10:FF:000002">
    <property type="entry name" value="Cytochrome b"/>
    <property type="match status" value="1"/>
</dbReference>
<feature type="domain" description="Cytochrome b/b6 C-terminal region profile" evidence="22">
    <location>
        <begin position="214"/>
        <end position="383"/>
    </location>
</feature>
<feature type="binding site" description="axial binding residue" evidence="19">
    <location>
        <position position="87"/>
    </location>
    <ligand>
        <name>heme b</name>
        <dbReference type="ChEBI" id="CHEBI:60344"/>
        <label>b562</label>
    </ligand>
    <ligandPart>
        <name>Fe</name>
        <dbReference type="ChEBI" id="CHEBI:18248"/>
    </ligandPart>
</feature>
<feature type="transmembrane region" description="Helical" evidence="20">
    <location>
        <begin position="349"/>
        <end position="368"/>
    </location>
</feature>
<dbReference type="InterPro" id="IPR048260">
    <property type="entry name" value="Cytochrome_b_C_euk/bac"/>
</dbReference>
<dbReference type="InterPro" id="IPR027387">
    <property type="entry name" value="Cytb/b6-like_sf"/>
</dbReference>
<keyword evidence="7 20" id="KW-0679">Respiratory chain</keyword>
<dbReference type="InterPro" id="IPR005797">
    <property type="entry name" value="Cyt_b/b6_N"/>
</dbReference>
<evidence type="ECO:0000256" key="3">
    <source>
        <dbReference type="ARBA" id="ARBA00011649"/>
    </source>
</evidence>
<proteinExistence type="inferred from homology"/>
<comment type="similarity">
    <text evidence="17 20">Belongs to the cytochrome b family.</text>
</comment>
<dbReference type="InterPro" id="IPR016174">
    <property type="entry name" value="Di-haem_cyt_TM"/>
</dbReference>
<dbReference type="GO" id="GO:0016491">
    <property type="term" value="F:oxidoreductase activity"/>
    <property type="evidence" value="ECO:0007669"/>
    <property type="project" value="UniProtKB-UniRule"/>
</dbReference>
<dbReference type="Gene3D" id="1.20.810.10">
    <property type="entry name" value="Cytochrome Bc1 Complex, Chain C"/>
    <property type="match status" value="1"/>
</dbReference>
<dbReference type="AlphaFoldDB" id="A0A7M1IAW8"/>
<keyword evidence="14" id="KW-0830">Ubiquinone</keyword>
<comment type="cofactor">
    <cofactor evidence="19">
        <name>heme</name>
        <dbReference type="ChEBI" id="CHEBI:30413"/>
    </cofactor>
    <text evidence="19">Binds 2 heme groups non-covalently.</text>
</comment>